<accession>A0ABN2TIS0</accession>
<protein>
    <recommendedName>
        <fullName evidence="3">YbdD/YjiX family protein</fullName>
    </recommendedName>
</protein>
<evidence type="ECO:0000313" key="2">
    <source>
        <dbReference type="Proteomes" id="UP001500755"/>
    </source>
</evidence>
<name>A0ABN2TIS0_9MICO</name>
<evidence type="ECO:0008006" key="3">
    <source>
        <dbReference type="Google" id="ProtNLM"/>
    </source>
</evidence>
<keyword evidence="2" id="KW-1185">Reference proteome</keyword>
<sequence>MRGVHWYVKELVGENGYHHYLAAYERRHGTRADAMTEREYWRDVTDRQDREPTSRCC</sequence>
<dbReference type="Pfam" id="PF04328">
    <property type="entry name" value="Sel_put"/>
    <property type="match status" value="1"/>
</dbReference>
<evidence type="ECO:0000313" key="1">
    <source>
        <dbReference type="EMBL" id="GAA2010964.1"/>
    </source>
</evidence>
<dbReference type="EMBL" id="BAAANO010000020">
    <property type="protein sequence ID" value="GAA2010964.1"/>
    <property type="molecule type" value="Genomic_DNA"/>
</dbReference>
<dbReference type="InterPro" id="IPR007423">
    <property type="entry name" value="Sel_put"/>
</dbReference>
<proteinExistence type="predicted"/>
<reference evidence="1 2" key="1">
    <citation type="journal article" date="2019" name="Int. J. Syst. Evol. Microbiol.">
        <title>The Global Catalogue of Microorganisms (GCM) 10K type strain sequencing project: providing services to taxonomists for standard genome sequencing and annotation.</title>
        <authorList>
            <consortium name="The Broad Institute Genomics Platform"/>
            <consortium name="The Broad Institute Genome Sequencing Center for Infectious Disease"/>
            <person name="Wu L."/>
            <person name="Ma J."/>
        </authorList>
    </citation>
    <scope>NUCLEOTIDE SEQUENCE [LARGE SCALE GENOMIC DNA]</scope>
    <source>
        <strain evidence="1 2">JCM 14546</strain>
    </source>
</reference>
<gene>
    <name evidence="1" type="ORF">GCM10009755_22850</name>
</gene>
<organism evidence="1 2">
    <name type="scientific">Brevibacterium samyangense</name>
    <dbReference type="NCBI Taxonomy" id="366888"/>
    <lineage>
        <taxon>Bacteria</taxon>
        <taxon>Bacillati</taxon>
        <taxon>Actinomycetota</taxon>
        <taxon>Actinomycetes</taxon>
        <taxon>Micrococcales</taxon>
        <taxon>Brevibacteriaceae</taxon>
        <taxon>Brevibacterium</taxon>
    </lineage>
</organism>
<dbReference type="Proteomes" id="UP001500755">
    <property type="component" value="Unassembled WGS sequence"/>
</dbReference>
<comment type="caution">
    <text evidence="1">The sequence shown here is derived from an EMBL/GenBank/DDBJ whole genome shotgun (WGS) entry which is preliminary data.</text>
</comment>